<accession>A0A6G1LJG8</accession>
<organism evidence="2 3">
    <name type="scientific">Teratosphaeria nubilosa</name>
    <dbReference type="NCBI Taxonomy" id="161662"/>
    <lineage>
        <taxon>Eukaryota</taxon>
        <taxon>Fungi</taxon>
        <taxon>Dikarya</taxon>
        <taxon>Ascomycota</taxon>
        <taxon>Pezizomycotina</taxon>
        <taxon>Dothideomycetes</taxon>
        <taxon>Dothideomycetidae</taxon>
        <taxon>Mycosphaerellales</taxon>
        <taxon>Teratosphaeriaceae</taxon>
        <taxon>Teratosphaeria</taxon>
    </lineage>
</organism>
<keyword evidence="3" id="KW-1185">Reference proteome</keyword>
<dbReference type="AlphaFoldDB" id="A0A6G1LJG8"/>
<feature type="region of interest" description="Disordered" evidence="1">
    <location>
        <begin position="90"/>
        <end position="139"/>
    </location>
</feature>
<dbReference type="Proteomes" id="UP000799436">
    <property type="component" value="Unassembled WGS sequence"/>
</dbReference>
<evidence type="ECO:0000256" key="1">
    <source>
        <dbReference type="SAM" id="MobiDB-lite"/>
    </source>
</evidence>
<sequence length="193" mass="22217">MDVLVKRVEPSVFATLPRSRIHSIRLVSKFCPRVRLGPEAFGQDTMYIHTAPQHPLNPNRQSMIMKLACALFALVTHPMQWATTPPHRLRHEPLTPTFPSGVLPTPNIQHSPKRPQPQDANTNHNPTDSHKTEHLPHATRLPEKPYPCLEFVKDAACKFVTRRLIRFCLAVRWWNQWRPYSETEASVPCKTMP</sequence>
<protein>
    <submittedName>
        <fullName evidence="2">Uncharacterized protein</fullName>
    </submittedName>
</protein>
<proteinExistence type="predicted"/>
<dbReference type="EMBL" id="ML995813">
    <property type="protein sequence ID" value="KAF2772712.1"/>
    <property type="molecule type" value="Genomic_DNA"/>
</dbReference>
<gene>
    <name evidence="2" type="ORF">EJ03DRAFT_168927</name>
</gene>
<name>A0A6G1LJG8_9PEZI</name>
<reference evidence="2" key="1">
    <citation type="journal article" date="2020" name="Stud. Mycol.">
        <title>101 Dothideomycetes genomes: a test case for predicting lifestyles and emergence of pathogens.</title>
        <authorList>
            <person name="Haridas S."/>
            <person name="Albert R."/>
            <person name="Binder M."/>
            <person name="Bloem J."/>
            <person name="Labutti K."/>
            <person name="Salamov A."/>
            <person name="Andreopoulos B."/>
            <person name="Baker S."/>
            <person name="Barry K."/>
            <person name="Bills G."/>
            <person name="Bluhm B."/>
            <person name="Cannon C."/>
            <person name="Castanera R."/>
            <person name="Culley D."/>
            <person name="Daum C."/>
            <person name="Ezra D."/>
            <person name="Gonzalez J."/>
            <person name="Henrissat B."/>
            <person name="Kuo A."/>
            <person name="Liang C."/>
            <person name="Lipzen A."/>
            <person name="Lutzoni F."/>
            <person name="Magnuson J."/>
            <person name="Mondo S."/>
            <person name="Nolan M."/>
            <person name="Ohm R."/>
            <person name="Pangilinan J."/>
            <person name="Park H.-J."/>
            <person name="Ramirez L."/>
            <person name="Alfaro M."/>
            <person name="Sun H."/>
            <person name="Tritt A."/>
            <person name="Yoshinaga Y."/>
            <person name="Zwiers L.-H."/>
            <person name="Turgeon B."/>
            <person name="Goodwin S."/>
            <person name="Spatafora J."/>
            <person name="Crous P."/>
            <person name="Grigoriev I."/>
        </authorList>
    </citation>
    <scope>NUCLEOTIDE SEQUENCE</scope>
    <source>
        <strain evidence="2">CBS 116005</strain>
    </source>
</reference>
<feature type="compositionally biased region" description="Basic and acidic residues" evidence="1">
    <location>
        <begin position="127"/>
        <end position="139"/>
    </location>
</feature>
<evidence type="ECO:0000313" key="2">
    <source>
        <dbReference type="EMBL" id="KAF2772712.1"/>
    </source>
</evidence>
<evidence type="ECO:0000313" key="3">
    <source>
        <dbReference type="Proteomes" id="UP000799436"/>
    </source>
</evidence>